<evidence type="ECO:0000313" key="11">
    <source>
        <dbReference type="EMBL" id="QCU90024.1"/>
    </source>
</evidence>
<evidence type="ECO:0000256" key="9">
    <source>
        <dbReference type="ARBA" id="ARBA00049893"/>
    </source>
</evidence>
<comment type="similarity">
    <text evidence="2 10">Belongs to the purine nucleoside phosphorylase YfiH/LACC1 family.</text>
</comment>
<comment type="catalytic activity">
    <reaction evidence="9">
        <text>S-methyl-5'-thioadenosine + phosphate = 5-(methylsulfanyl)-alpha-D-ribose 1-phosphate + adenine</text>
        <dbReference type="Rhea" id="RHEA:11852"/>
        <dbReference type="ChEBI" id="CHEBI:16708"/>
        <dbReference type="ChEBI" id="CHEBI:17509"/>
        <dbReference type="ChEBI" id="CHEBI:43474"/>
        <dbReference type="ChEBI" id="CHEBI:58533"/>
        <dbReference type="EC" id="2.4.2.28"/>
    </reaction>
    <physiologicalReaction direction="left-to-right" evidence="9">
        <dbReference type="Rhea" id="RHEA:11853"/>
    </physiologicalReaction>
</comment>
<comment type="catalytic activity">
    <reaction evidence="8">
        <text>adenosine + phosphate = alpha-D-ribose 1-phosphate + adenine</text>
        <dbReference type="Rhea" id="RHEA:27642"/>
        <dbReference type="ChEBI" id="CHEBI:16335"/>
        <dbReference type="ChEBI" id="CHEBI:16708"/>
        <dbReference type="ChEBI" id="CHEBI:43474"/>
        <dbReference type="ChEBI" id="CHEBI:57720"/>
        <dbReference type="EC" id="2.4.2.1"/>
    </reaction>
    <physiologicalReaction direction="left-to-right" evidence="8">
        <dbReference type="Rhea" id="RHEA:27643"/>
    </physiologicalReaction>
</comment>
<keyword evidence="4" id="KW-0479">Metal-binding</keyword>
<evidence type="ECO:0000313" key="12">
    <source>
        <dbReference type="Proteomes" id="UP000304864"/>
    </source>
</evidence>
<evidence type="ECO:0000256" key="4">
    <source>
        <dbReference type="ARBA" id="ARBA00022723"/>
    </source>
</evidence>
<dbReference type="GO" id="GO:0017061">
    <property type="term" value="F:S-methyl-5-thioadenosine phosphorylase activity"/>
    <property type="evidence" value="ECO:0007669"/>
    <property type="project" value="UniProtKB-EC"/>
</dbReference>
<reference evidence="11 12" key="1">
    <citation type="submission" date="2019-05" db="EMBL/GenBank/DDBJ databases">
        <title>Thiomicrorhabdus sediminis sp. nov, a novel sulfur-oxidizing bacterium isolated from coastal sediment.</title>
        <authorList>
            <person name="Liu X."/>
        </authorList>
    </citation>
    <scope>NUCLEOTIDE SEQUENCE [LARGE SCALE GENOMIC DNA]</scope>
    <source>
        <strain evidence="11 12">G1</strain>
    </source>
</reference>
<keyword evidence="6" id="KW-0862">Zinc</keyword>
<dbReference type="InterPro" id="IPR038371">
    <property type="entry name" value="Cu_polyphenol_OxRdtase_sf"/>
</dbReference>
<comment type="catalytic activity">
    <reaction evidence="1">
        <text>inosine + phosphate = alpha-D-ribose 1-phosphate + hypoxanthine</text>
        <dbReference type="Rhea" id="RHEA:27646"/>
        <dbReference type="ChEBI" id="CHEBI:17368"/>
        <dbReference type="ChEBI" id="CHEBI:17596"/>
        <dbReference type="ChEBI" id="CHEBI:43474"/>
        <dbReference type="ChEBI" id="CHEBI:57720"/>
        <dbReference type="EC" id="2.4.2.1"/>
    </reaction>
    <physiologicalReaction direction="left-to-right" evidence="1">
        <dbReference type="Rhea" id="RHEA:27647"/>
    </physiologicalReaction>
</comment>
<evidence type="ECO:0000256" key="6">
    <source>
        <dbReference type="ARBA" id="ARBA00022833"/>
    </source>
</evidence>
<keyword evidence="3" id="KW-0808">Transferase</keyword>
<dbReference type="Gene3D" id="3.60.140.10">
    <property type="entry name" value="CNF1/YfiH-like putative cysteine hydrolases"/>
    <property type="match status" value="1"/>
</dbReference>
<evidence type="ECO:0000256" key="1">
    <source>
        <dbReference type="ARBA" id="ARBA00000553"/>
    </source>
</evidence>
<keyword evidence="12" id="KW-1185">Reference proteome</keyword>
<dbReference type="AlphaFoldDB" id="A0A4P9K4U5"/>
<dbReference type="CDD" id="cd16833">
    <property type="entry name" value="YfiH"/>
    <property type="match status" value="1"/>
</dbReference>
<name>A0A4P9K4U5_9GAMM</name>
<dbReference type="GO" id="GO:0005507">
    <property type="term" value="F:copper ion binding"/>
    <property type="evidence" value="ECO:0007669"/>
    <property type="project" value="TreeGrafter"/>
</dbReference>
<dbReference type="PANTHER" id="PTHR30616:SF2">
    <property type="entry name" value="PURINE NUCLEOSIDE PHOSPHORYLASE LACC1"/>
    <property type="match status" value="1"/>
</dbReference>
<dbReference type="RefSeq" id="WP_138564701.1">
    <property type="nucleotide sequence ID" value="NZ_CP040602.1"/>
</dbReference>
<keyword evidence="5" id="KW-0378">Hydrolase</keyword>
<evidence type="ECO:0000256" key="5">
    <source>
        <dbReference type="ARBA" id="ARBA00022801"/>
    </source>
</evidence>
<evidence type="ECO:0000256" key="2">
    <source>
        <dbReference type="ARBA" id="ARBA00007353"/>
    </source>
</evidence>
<dbReference type="InterPro" id="IPR011324">
    <property type="entry name" value="Cytotoxic_necrot_fac-like_cat"/>
</dbReference>
<dbReference type="GO" id="GO:0016787">
    <property type="term" value="F:hydrolase activity"/>
    <property type="evidence" value="ECO:0007669"/>
    <property type="project" value="UniProtKB-KW"/>
</dbReference>
<evidence type="ECO:0000256" key="8">
    <source>
        <dbReference type="ARBA" id="ARBA00048968"/>
    </source>
</evidence>
<proteinExistence type="inferred from homology"/>
<evidence type="ECO:0000256" key="10">
    <source>
        <dbReference type="RuleBase" id="RU361274"/>
    </source>
</evidence>
<dbReference type="SUPFAM" id="SSF64438">
    <property type="entry name" value="CNF1/YfiH-like putative cysteine hydrolases"/>
    <property type="match status" value="1"/>
</dbReference>
<dbReference type="PANTHER" id="PTHR30616">
    <property type="entry name" value="UNCHARACTERIZED PROTEIN YFIH"/>
    <property type="match status" value="1"/>
</dbReference>
<dbReference type="Proteomes" id="UP000304864">
    <property type="component" value="Chromosome"/>
</dbReference>
<dbReference type="OrthoDB" id="4279at2"/>
<accession>A0A4P9K4U5</accession>
<dbReference type="InterPro" id="IPR003730">
    <property type="entry name" value="Cu_polyphenol_OxRdtase"/>
</dbReference>
<dbReference type="Pfam" id="PF02578">
    <property type="entry name" value="Cu-oxidase_4"/>
    <property type="match status" value="1"/>
</dbReference>
<sequence>MHEFEKSIIRAQWSAPQNIKALCTTRLAAGHSDKPYDHFNLATHVGDEPGSVQANREILSEQLALPAEPVWLDQQHTPNAIQLNRLLEFSCPPIADASWTTESGVVCCVMTADCLPILVTDVDGSCVAAIHAGWKGLANGIVSKTLMQLPVAPSKLLVWIGPAISQQFFEVGEEVYAAFVEKSADNGQCFFKLDGDNNQDEIKYMADLPRLAEQELLSLGVGAEAISQSGLCSFGDKRFYSYRQHGRTGRMASLIWLEN</sequence>
<protein>
    <recommendedName>
        <fullName evidence="10">Purine nucleoside phosphorylase</fullName>
    </recommendedName>
</protein>
<dbReference type="EMBL" id="CP040602">
    <property type="protein sequence ID" value="QCU90024.1"/>
    <property type="molecule type" value="Genomic_DNA"/>
</dbReference>
<dbReference type="NCBIfam" id="TIGR00726">
    <property type="entry name" value="peptidoglycan editing factor PgeF"/>
    <property type="match status" value="1"/>
</dbReference>
<evidence type="ECO:0000256" key="3">
    <source>
        <dbReference type="ARBA" id="ARBA00022679"/>
    </source>
</evidence>
<comment type="catalytic activity">
    <reaction evidence="7">
        <text>adenosine + H2O + H(+) = inosine + NH4(+)</text>
        <dbReference type="Rhea" id="RHEA:24408"/>
        <dbReference type="ChEBI" id="CHEBI:15377"/>
        <dbReference type="ChEBI" id="CHEBI:15378"/>
        <dbReference type="ChEBI" id="CHEBI:16335"/>
        <dbReference type="ChEBI" id="CHEBI:17596"/>
        <dbReference type="ChEBI" id="CHEBI:28938"/>
        <dbReference type="EC" id="3.5.4.4"/>
    </reaction>
    <physiologicalReaction direction="left-to-right" evidence="7">
        <dbReference type="Rhea" id="RHEA:24409"/>
    </physiologicalReaction>
</comment>
<dbReference type="KEGG" id="thig:FE785_04945"/>
<gene>
    <name evidence="11" type="primary">pgeF</name>
    <name evidence="11" type="ORF">FE785_04945</name>
</gene>
<organism evidence="11 12">
    <name type="scientific">Thiomicrorhabdus sediminis</name>
    <dbReference type="NCBI Taxonomy" id="2580412"/>
    <lineage>
        <taxon>Bacteria</taxon>
        <taxon>Pseudomonadati</taxon>
        <taxon>Pseudomonadota</taxon>
        <taxon>Gammaproteobacteria</taxon>
        <taxon>Thiotrichales</taxon>
        <taxon>Piscirickettsiaceae</taxon>
        <taxon>Thiomicrorhabdus</taxon>
    </lineage>
</organism>
<evidence type="ECO:0000256" key="7">
    <source>
        <dbReference type="ARBA" id="ARBA00047989"/>
    </source>
</evidence>